<name>A0ABP7CSZ8_9MICC</name>
<keyword evidence="2" id="KW-0472">Membrane</keyword>
<feature type="compositionally biased region" description="Pro residues" evidence="1">
    <location>
        <begin position="10"/>
        <end position="28"/>
    </location>
</feature>
<organism evidence="3 4">
    <name type="scientific">Arthrobacter ginkgonis</name>
    <dbReference type="NCBI Taxonomy" id="1630594"/>
    <lineage>
        <taxon>Bacteria</taxon>
        <taxon>Bacillati</taxon>
        <taxon>Actinomycetota</taxon>
        <taxon>Actinomycetes</taxon>
        <taxon>Micrococcales</taxon>
        <taxon>Micrococcaceae</taxon>
        <taxon>Arthrobacter</taxon>
    </lineage>
</organism>
<proteinExistence type="predicted"/>
<comment type="caution">
    <text evidence="3">The sequence shown here is derived from an EMBL/GenBank/DDBJ whole genome shotgun (WGS) entry which is preliminary data.</text>
</comment>
<keyword evidence="2" id="KW-0812">Transmembrane</keyword>
<accession>A0ABP7CSZ8</accession>
<evidence type="ECO:0008006" key="5">
    <source>
        <dbReference type="Google" id="ProtNLM"/>
    </source>
</evidence>
<sequence>MTGGEDNPAPESPAPPEPLPPHPAPPPRVRVTAPAGAPPPPRAKAPDPAANFYVRSLVRSQLRLALSVALGFLVVLVGLALLLALWPDIHRLRLFTIPLPWIALGIGVYPLLLVTAILFNRAAERNEARYRKIARQ</sequence>
<keyword evidence="2" id="KW-1133">Transmembrane helix</keyword>
<evidence type="ECO:0000256" key="2">
    <source>
        <dbReference type="SAM" id="Phobius"/>
    </source>
</evidence>
<protein>
    <recommendedName>
        <fullName evidence="5">Integral membrane protein</fullName>
    </recommendedName>
</protein>
<dbReference type="Proteomes" id="UP001500752">
    <property type="component" value="Unassembled WGS sequence"/>
</dbReference>
<gene>
    <name evidence="3" type="ORF">GCM10023081_34450</name>
</gene>
<keyword evidence="4" id="KW-1185">Reference proteome</keyword>
<feature type="region of interest" description="Disordered" evidence="1">
    <location>
        <begin position="1"/>
        <end position="47"/>
    </location>
</feature>
<feature type="transmembrane region" description="Helical" evidence="2">
    <location>
        <begin position="98"/>
        <end position="119"/>
    </location>
</feature>
<evidence type="ECO:0000313" key="4">
    <source>
        <dbReference type="Proteomes" id="UP001500752"/>
    </source>
</evidence>
<evidence type="ECO:0000256" key="1">
    <source>
        <dbReference type="SAM" id="MobiDB-lite"/>
    </source>
</evidence>
<feature type="transmembrane region" description="Helical" evidence="2">
    <location>
        <begin position="64"/>
        <end position="86"/>
    </location>
</feature>
<dbReference type="EMBL" id="BAABEO010000023">
    <property type="protein sequence ID" value="GAA3694281.1"/>
    <property type="molecule type" value="Genomic_DNA"/>
</dbReference>
<reference evidence="4" key="1">
    <citation type="journal article" date="2019" name="Int. J. Syst. Evol. Microbiol.">
        <title>The Global Catalogue of Microorganisms (GCM) 10K type strain sequencing project: providing services to taxonomists for standard genome sequencing and annotation.</title>
        <authorList>
            <consortium name="The Broad Institute Genomics Platform"/>
            <consortium name="The Broad Institute Genome Sequencing Center for Infectious Disease"/>
            <person name="Wu L."/>
            <person name="Ma J."/>
        </authorList>
    </citation>
    <scope>NUCLEOTIDE SEQUENCE [LARGE SCALE GENOMIC DNA]</scope>
    <source>
        <strain evidence="4">JCM 30742</strain>
    </source>
</reference>
<evidence type="ECO:0000313" key="3">
    <source>
        <dbReference type="EMBL" id="GAA3694281.1"/>
    </source>
</evidence>